<keyword evidence="3" id="KW-1185">Reference proteome</keyword>
<dbReference type="AlphaFoldDB" id="C6XXT5"/>
<dbReference type="Proteomes" id="UP000000852">
    <property type="component" value="Chromosome"/>
</dbReference>
<feature type="transmembrane region" description="Helical" evidence="1">
    <location>
        <begin position="20"/>
        <end position="45"/>
    </location>
</feature>
<sequence length="121" mass="13856">MKATIISIFSSKTKWLHLTILIISTALVTTFLYMFLIPFVFWNIYGSGTSADRIGELPIMIFVGEWLALIIALLFLSFGFYRNRAKHNLPNGKSYLLASILLVLLYLLRGPILNFMFTVFQ</sequence>
<dbReference type="KEGG" id="phe:Phep_2149"/>
<evidence type="ECO:0000256" key="1">
    <source>
        <dbReference type="SAM" id="Phobius"/>
    </source>
</evidence>
<dbReference type="STRING" id="485917.Phep_2149"/>
<name>C6XXT5_PEDHD</name>
<feature type="transmembrane region" description="Helical" evidence="1">
    <location>
        <begin position="94"/>
        <end position="117"/>
    </location>
</feature>
<reference evidence="2 3" key="1">
    <citation type="journal article" date="2009" name="Stand. Genomic Sci.">
        <title>Complete genome sequence of Pedobacter heparinus type strain (HIM 762-3).</title>
        <authorList>
            <person name="Han C."/>
            <person name="Spring S."/>
            <person name="Lapidus A."/>
            <person name="Del Rio T.G."/>
            <person name="Tice H."/>
            <person name="Copeland A."/>
            <person name="Cheng J.F."/>
            <person name="Lucas S."/>
            <person name="Chen F."/>
            <person name="Nolan M."/>
            <person name="Bruce D."/>
            <person name="Goodwin L."/>
            <person name="Pitluck S."/>
            <person name="Ivanova N."/>
            <person name="Mavromatis K."/>
            <person name="Mikhailova N."/>
            <person name="Pati A."/>
            <person name="Chen A."/>
            <person name="Palaniappan K."/>
            <person name="Land M."/>
            <person name="Hauser L."/>
            <person name="Chang Y.J."/>
            <person name="Jeffries C.C."/>
            <person name="Saunders E."/>
            <person name="Chertkov O."/>
            <person name="Brettin T."/>
            <person name="Goker M."/>
            <person name="Rohde M."/>
            <person name="Bristow J."/>
            <person name="Eisen J.A."/>
            <person name="Markowitz V."/>
            <person name="Hugenholtz P."/>
            <person name="Kyrpides N.C."/>
            <person name="Klenk H.P."/>
            <person name="Detter J.C."/>
        </authorList>
    </citation>
    <scope>NUCLEOTIDE SEQUENCE [LARGE SCALE GENOMIC DNA]</scope>
    <source>
        <strain evidence="3">ATCC 13125 / DSM 2366 / CIP 104194 / JCM 7457 / NBRC 12017 / NCIMB 9290 / NRRL B-14731 / HIM 762-3</strain>
    </source>
</reference>
<keyword evidence="1" id="KW-0812">Transmembrane</keyword>
<evidence type="ECO:0000313" key="3">
    <source>
        <dbReference type="Proteomes" id="UP000000852"/>
    </source>
</evidence>
<evidence type="ECO:0000313" key="2">
    <source>
        <dbReference type="EMBL" id="ACU04353.1"/>
    </source>
</evidence>
<protein>
    <submittedName>
        <fullName evidence="2">Uncharacterized protein</fullName>
    </submittedName>
</protein>
<proteinExistence type="predicted"/>
<dbReference type="HOGENOM" id="CLU_2035783_0_0_10"/>
<accession>C6XXT5</accession>
<organism evidence="2 3">
    <name type="scientific">Pedobacter heparinus (strain ATCC 13125 / DSM 2366 / CIP 104194 / JCM 7457 / NBRC 12017 / NCIMB 9290 / NRRL B-14731 / HIM 762-3)</name>
    <dbReference type="NCBI Taxonomy" id="485917"/>
    <lineage>
        <taxon>Bacteria</taxon>
        <taxon>Pseudomonadati</taxon>
        <taxon>Bacteroidota</taxon>
        <taxon>Sphingobacteriia</taxon>
        <taxon>Sphingobacteriales</taxon>
        <taxon>Sphingobacteriaceae</taxon>
        <taxon>Pedobacter</taxon>
    </lineage>
</organism>
<keyword evidence="1" id="KW-0472">Membrane</keyword>
<feature type="transmembrane region" description="Helical" evidence="1">
    <location>
        <begin position="57"/>
        <end position="82"/>
    </location>
</feature>
<dbReference type="EMBL" id="CP001681">
    <property type="protein sequence ID" value="ACU04353.1"/>
    <property type="molecule type" value="Genomic_DNA"/>
</dbReference>
<gene>
    <name evidence="2" type="ordered locus">Phep_2149</name>
</gene>
<keyword evidence="1" id="KW-1133">Transmembrane helix</keyword>